<protein>
    <submittedName>
        <fullName evidence="1">Uncharacterized protein</fullName>
    </submittedName>
</protein>
<evidence type="ECO:0000313" key="1">
    <source>
        <dbReference type="EMBL" id="AKO60951.1"/>
    </source>
</evidence>
<dbReference type="RefSeq" id="YP_009225484.1">
    <property type="nucleotide sequence ID" value="NC_029094.1"/>
</dbReference>
<proteinExistence type="predicted"/>
<organism evidence="1 2">
    <name type="scientific">Pseudoalteromonas phage H101</name>
    <dbReference type="NCBI Taxonomy" id="1654919"/>
    <lineage>
        <taxon>Viruses</taxon>
        <taxon>Duplodnaviria</taxon>
        <taxon>Heunggongvirae</taxon>
        <taxon>Uroviricota</taxon>
        <taxon>Caudoviricetes</taxon>
        <taxon>Shandongvirus</taxon>
        <taxon>Shandongvirus H101</taxon>
    </lineage>
</organism>
<evidence type="ECO:0000313" key="2">
    <source>
        <dbReference type="Proteomes" id="UP000202763"/>
    </source>
</evidence>
<dbReference type="GeneID" id="26796545"/>
<sequence length="65" mass="7842">MYYIKSKETYLYFSDYVCGSFVWKSHPARAAYSSDWMYLQGVIDTLEKVLDVCLKYELEIVWEEH</sequence>
<accession>A0A0H4ISW4</accession>
<dbReference type="EMBL" id="KR534323">
    <property type="protein sequence ID" value="AKO60951.1"/>
    <property type="molecule type" value="Genomic_DNA"/>
</dbReference>
<reference evidence="1 2" key="1">
    <citation type="submission" date="2015-05" db="EMBL/GenBank/DDBJ databases">
        <authorList>
            <person name="Wang D.B."/>
            <person name="Wang M."/>
        </authorList>
    </citation>
    <scope>NUCLEOTIDE SEQUENCE [LARGE SCALE GENOMIC DNA]</scope>
</reference>
<name>A0A0H4ISW4_9CAUD</name>
<dbReference type="KEGG" id="vg:26796545"/>
<keyword evidence="2" id="KW-1185">Reference proteome</keyword>
<dbReference type="Proteomes" id="UP000202763">
    <property type="component" value="Segment"/>
</dbReference>